<reference evidence="2 3" key="2">
    <citation type="journal article" date="2013" name="Plant Cell Physiol.">
        <title>Rice Annotation Project Database (RAP-DB): an integrative and interactive database for rice genomics.</title>
        <authorList>
            <person name="Sakai H."/>
            <person name="Lee S.S."/>
            <person name="Tanaka T."/>
            <person name="Numa H."/>
            <person name="Kim J."/>
            <person name="Kawahara Y."/>
            <person name="Wakimoto H."/>
            <person name="Yang C.C."/>
            <person name="Iwamoto M."/>
            <person name="Abe T."/>
            <person name="Yamada Y."/>
            <person name="Muto A."/>
            <person name="Inokuchi H."/>
            <person name="Ikemura T."/>
            <person name="Matsumoto T."/>
            <person name="Sasaki T."/>
            <person name="Itoh T."/>
        </authorList>
    </citation>
    <scope>NUCLEOTIDE SEQUENCE [LARGE SCALE GENOMIC DNA]</scope>
    <source>
        <strain evidence="3">cv. Nipponbare</strain>
    </source>
</reference>
<accession>A0A0P0VH76</accession>
<name>A0A0P0VH76_ORYSJ</name>
<evidence type="ECO:0000256" key="1">
    <source>
        <dbReference type="SAM" id="MobiDB-lite"/>
    </source>
</evidence>
<dbReference type="EMBL" id="AP014958">
    <property type="protein sequence ID" value="BAS77962.1"/>
    <property type="molecule type" value="Genomic_DNA"/>
</dbReference>
<protein>
    <submittedName>
        <fullName evidence="2">Os02g0257250 protein</fullName>
    </submittedName>
</protein>
<gene>
    <name evidence="2" type="ordered locus">Os02g0257250</name>
    <name evidence="2" type="ORF">OSNPB_020257250</name>
</gene>
<evidence type="ECO:0000313" key="2">
    <source>
        <dbReference type="EMBL" id="BAS77962.1"/>
    </source>
</evidence>
<keyword evidence="3" id="KW-1185">Reference proteome</keyword>
<sequence length="225" mass="24821">MRGTLPSLSLFSRSCAPPRSFSSPRPSICCILNTLRRFSSPAATNSRLPETQNHPQLLPCIPEQWLWMSWRLMMPPIKNSVLPSSSGVWTHFWRIWTCPLARSYTWQMFCMDPSNHSAGPAMSMFRPCFSRLCLYPLAICNGKLNERNEGEHGASEVDGGDGDLDESELAVEPGGECEAVVDAGGVRQEVVRVHREEEEEPERRRGEAGPGGGGPRGEVPPEAAG</sequence>
<dbReference type="InParanoid" id="A0A0P0VH76"/>
<dbReference type="AlphaFoldDB" id="A0A0P0VH76"/>
<proteinExistence type="predicted"/>
<feature type="compositionally biased region" description="Basic and acidic residues" evidence="1">
    <location>
        <begin position="189"/>
        <end position="207"/>
    </location>
</feature>
<dbReference type="Proteomes" id="UP000059680">
    <property type="component" value="Chromosome 2"/>
</dbReference>
<feature type="region of interest" description="Disordered" evidence="1">
    <location>
        <begin position="147"/>
        <end position="225"/>
    </location>
</feature>
<feature type="compositionally biased region" description="Acidic residues" evidence="1">
    <location>
        <begin position="158"/>
        <end position="169"/>
    </location>
</feature>
<evidence type="ECO:0000313" key="3">
    <source>
        <dbReference type="Proteomes" id="UP000059680"/>
    </source>
</evidence>
<organism evidence="2 3">
    <name type="scientific">Oryza sativa subsp. japonica</name>
    <name type="common">Rice</name>
    <dbReference type="NCBI Taxonomy" id="39947"/>
    <lineage>
        <taxon>Eukaryota</taxon>
        <taxon>Viridiplantae</taxon>
        <taxon>Streptophyta</taxon>
        <taxon>Embryophyta</taxon>
        <taxon>Tracheophyta</taxon>
        <taxon>Spermatophyta</taxon>
        <taxon>Magnoliopsida</taxon>
        <taxon>Liliopsida</taxon>
        <taxon>Poales</taxon>
        <taxon>Poaceae</taxon>
        <taxon>BOP clade</taxon>
        <taxon>Oryzoideae</taxon>
        <taxon>Oryzeae</taxon>
        <taxon>Oryzinae</taxon>
        <taxon>Oryza</taxon>
        <taxon>Oryza sativa</taxon>
    </lineage>
</organism>
<dbReference type="PaxDb" id="39947-A0A0P0VH76"/>
<dbReference type="Gramene" id="Os02t0257250-00">
    <property type="protein sequence ID" value="Os02t0257250-00"/>
    <property type="gene ID" value="Os02g0257250"/>
</dbReference>
<reference evidence="2 3" key="3">
    <citation type="journal article" date="2013" name="Rice">
        <title>Improvement of the Oryza sativa Nipponbare reference genome using next generation sequence and optical map data.</title>
        <authorList>
            <person name="Kawahara Y."/>
            <person name="de la Bastide M."/>
            <person name="Hamilton J.P."/>
            <person name="Kanamori H."/>
            <person name="McCombie W.R."/>
            <person name="Ouyang S."/>
            <person name="Schwartz D.C."/>
            <person name="Tanaka T."/>
            <person name="Wu J."/>
            <person name="Zhou S."/>
            <person name="Childs K.L."/>
            <person name="Davidson R.M."/>
            <person name="Lin H."/>
            <person name="Quesada-Ocampo L."/>
            <person name="Vaillancourt B."/>
            <person name="Sakai H."/>
            <person name="Lee S.S."/>
            <person name="Kim J."/>
            <person name="Numa H."/>
            <person name="Itoh T."/>
            <person name="Buell C.R."/>
            <person name="Matsumoto T."/>
        </authorList>
    </citation>
    <scope>NUCLEOTIDE SEQUENCE [LARGE SCALE GENOMIC DNA]</scope>
    <source>
        <strain evidence="3">cv. Nipponbare</strain>
    </source>
</reference>
<reference evidence="3" key="1">
    <citation type="journal article" date="2005" name="Nature">
        <title>The map-based sequence of the rice genome.</title>
        <authorList>
            <consortium name="International rice genome sequencing project (IRGSP)"/>
            <person name="Matsumoto T."/>
            <person name="Wu J."/>
            <person name="Kanamori H."/>
            <person name="Katayose Y."/>
            <person name="Fujisawa M."/>
            <person name="Namiki N."/>
            <person name="Mizuno H."/>
            <person name="Yamamoto K."/>
            <person name="Antonio B.A."/>
            <person name="Baba T."/>
            <person name="Sakata K."/>
            <person name="Nagamura Y."/>
            <person name="Aoki H."/>
            <person name="Arikawa K."/>
            <person name="Arita K."/>
            <person name="Bito T."/>
            <person name="Chiden Y."/>
            <person name="Fujitsuka N."/>
            <person name="Fukunaka R."/>
            <person name="Hamada M."/>
            <person name="Harada C."/>
            <person name="Hayashi A."/>
            <person name="Hijishita S."/>
            <person name="Honda M."/>
            <person name="Hosokawa S."/>
            <person name="Ichikawa Y."/>
            <person name="Idonuma A."/>
            <person name="Iijima M."/>
            <person name="Ikeda M."/>
            <person name="Ikeno M."/>
            <person name="Ito K."/>
            <person name="Ito S."/>
            <person name="Ito T."/>
            <person name="Ito Y."/>
            <person name="Ito Y."/>
            <person name="Iwabuchi A."/>
            <person name="Kamiya K."/>
            <person name="Karasawa W."/>
            <person name="Kurita K."/>
            <person name="Katagiri S."/>
            <person name="Kikuta A."/>
            <person name="Kobayashi H."/>
            <person name="Kobayashi N."/>
            <person name="Machita K."/>
            <person name="Maehara T."/>
            <person name="Masukawa M."/>
            <person name="Mizubayashi T."/>
            <person name="Mukai Y."/>
            <person name="Nagasaki H."/>
            <person name="Nagata Y."/>
            <person name="Naito S."/>
            <person name="Nakashima M."/>
            <person name="Nakama Y."/>
            <person name="Nakamichi Y."/>
            <person name="Nakamura M."/>
            <person name="Meguro A."/>
            <person name="Negishi M."/>
            <person name="Ohta I."/>
            <person name="Ohta T."/>
            <person name="Okamoto M."/>
            <person name="Ono N."/>
            <person name="Saji S."/>
            <person name="Sakaguchi M."/>
            <person name="Sakai K."/>
            <person name="Shibata M."/>
            <person name="Shimokawa T."/>
            <person name="Song J."/>
            <person name="Takazaki Y."/>
            <person name="Terasawa K."/>
            <person name="Tsugane M."/>
            <person name="Tsuji K."/>
            <person name="Ueda S."/>
            <person name="Waki K."/>
            <person name="Yamagata H."/>
            <person name="Yamamoto M."/>
            <person name="Yamamoto S."/>
            <person name="Yamane H."/>
            <person name="Yoshiki S."/>
            <person name="Yoshihara R."/>
            <person name="Yukawa K."/>
            <person name="Zhong H."/>
            <person name="Yano M."/>
            <person name="Yuan Q."/>
            <person name="Ouyang S."/>
            <person name="Liu J."/>
            <person name="Jones K.M."/>
            <person name="Gansberger K."/>
            <person name="Moffat K."/>
            <person name="Hill J."/>
            <person name="Bera J."/>
            <person name="Fadrosh D."/>
            <person name="Jin S."/>
            <person name="Johri S."/>
            <person name="Kim M."/>
            <person name="Overton L."/>
            <person name="Reardon M."/>
            <person name="Tsitrin T."/>
            <person name="Vuong H."/>
            <person name="Weaver B."/>
            <person name="Ciecko A."/>
            <person name="Tallon L."/>
            <person name="Jackson J."/>
            <person name="Pai G."/>
            <person name="Aken S.V."/>
            <person name="Utterback T."/>
            <person name="Reidmuller S."/>
            <person name="Feldblyum T."/>
            <person name="Hsiao J."/>
            <person name="Zismann V."/>
            <person name="Iobst S."/>
            <person name="de Vazeille A.R."/>
            <person name="Buell C.R."/>
            <person name="Ying K."/>
            <person name="Li Y."/>
            <person name="Lu T."/>
            <person name="Huang Y."/>
            <person name="Zhao Q."/>
            <person name="Feng Q."/>
            <person name="Zhang L."/>
            <person name="Zhu J."/>
            <person name="Weng Q."/>
            <person name="Mu J."/>
            <person name="Lu Y."/>
            <person name="Fan D."/>
            <person name="Liu Y."/>
            <person name="Guan J."/>
            <person name="Zhang Y."/>
            <person name="Yu S."/>
            <person name="Liu X."/>
            <person name="Zhang Y."/>
            <person name="Hong G."/>
            <person name="Han B."/>
            <person name="Choisne N."/>
            <person name="Demange N."/>
            <person name="Orjeda G."/>
            <person name="Samain S."/>
            <person name="Cattolico L."/>
            <person name="Pelletier E."/>
            <person name="Couloux A."/>
            <person name="Segurens B."/>
            <person name="Wincker P."/>
            <person name="D'Hont A."/>
            <person name="Scarpelli C."/>
            <person name="Weissenbach J."/>
            <person name="Salanoubat M."/>
            <person name="Quetier F."/>
            <person name="Yu Y."/>
            <person name="Kim H.R."/>
            <person name="Rambo T."/>
            <person name="Currie J."/>
            <person name="Collura K."/>
            <person name="Luo M."/>
            <person name="Yang T."/>
            <person name="Ammiraju J.S.S."/>
            <person name="Engler F."/>
            <person name="Soderlund C."/>
            <person name="Wing R.A."/>
            <person name="Palmer L.E."/>
            <person name="de la Bastide M."/>
            <person name="Spiegel L."/>
            <person name="Nascimento L."/>
            <person name="Zutavern T."/>
            <person name="O'Shaughnessy A."/>
            <person name="Dike S."/>
            <person name="Dedhia N."/>
            <person name="Preston R."/>
            <person name="Balija V."/>
            <person name="McCombie W.R."/>
            <person name="Chow T."/>
            <person name="Chen H."/>
            <person name="Chung M."/>
            <person name="Chen C."/>
            <person name="Shaw J."/>
            <person name="Wu H."/>
            <person name="Hsiao K."/>
            <person name="Chao Y."/>
            <person name="Chu M."/>
            <person name="Cheng C."/>
            <person name="Hour A."/>
            <person name="Lee P."/>
            <person name="Lin S."/>
            <person name="Lin Y."/>
            <person name="Liou J."/>
            <person name="Liu S."/>
            <person name="Hsing Y."/>
            <person name="Raghuvanshi S."/>
            <person name="Mohanty A."/>
            <person name="Bharti A.K."/>
            <person name="Gaur A."/>
            <person name="Gupta V."/>
            <person name="Kumar D."/>
            <person name="Ravi V."/>
            <person name="Vij S."/>
            <person name="Kapur A."/>
            <person name="Khurana P."/>
            <person name="Khurana P."/>
            <person name="Khurana J.P."/>
            <person name="Tyagi A.K."/>
            <person name="Gaikwad K."/>
            <person name="Singh A."/>
            <person name="Dalal V."/>
            <person name="Srivastava S."/>
            <person name="Dixit A."/>
            <person name="Pal A.K."/>
            <person name="Ghazi I.A."/>
            <person name="Yadav M."/>
            <person name="Pandit A."/>
            <person name="Bhargava A."/>
            <person name="Sureshbabu K."/>
            <person name="Batra K."/>
            <person name="Sharma T.R."/>
            <person name="Mohapatra T."/>
            <person name="Singh N.K."/>
            <person name="Messing J."/>
            <person name="Nelson A.B."/>
            <person name="Fuks G."/>
            <person name="Kavchok S."/>
            <person name="Keizer G."/>
            <person name="Linton E."/>
            <person name="Llaca V."/>
            <person name="Song R."/>
            <person name="Tanyolac B."/>
            <person name="Young S."/>
            <person name="Ho-Il K."/>
            <person name="Hahn J.H."/>
            <person name="Sangsakoo G."/>
            <person name="Vanavichit A."/>
            <person name="de Mattos Luiz.A.T."/>
            <person name="Zimmer P.D."/>
            <person name="Malone G."/>
            <person name="Dellagostin O."/>
            <person name="de Oliveira A.C."/>
            <person name="Bevan M."/>
            <person name="Bancroft I."/>
            <person name="Minx P."/>
            <person name="Cordum H."/>
            <person name="Wilson R."/>
            <person name="Cheng Z."/>
            <person name="Jin W."/>
            <person name="Jiang J."/>
            <person name="Leong S.A."/>
            <person name="Iwama H."/>
            <person name="Gojobori T."/>
            <person name="Itoh T."/>
            <person name="Niimura Y."/>
            <person name="Fujii Y."/>
            <person name="Habara T."/>
            <person name="Sakai H."/>
            <person name="Sato Y."/>
            <person name="Wilson G."/>
            <person name="Kumar K."/>
            <person name="McCouch S."/>
            <person name="Juretic N."/>
            <person name="Hoen D."/>
            <person name="Wright S."/>
            <person name="Bruskiewich R."/>
            <person name="Bureau T."/>
            <person name="Miyao A."/>
            <person name="Hirochika H."/>
            <person name="Nishikawa T."/>
            <person name="Kadowaki K."/>
            <person name="Sugiura M."/>
            <person name="Burr B."/>
            <person name="Sasaki T."/>
        </authorList>
    </citation>
    <scope>NUCLEOTIDE SEQUENCE [LARGE SCALE GENOMIC DNA]</scope>
    <source>
        <strain evidence="3">cv. Nipponbare</strain>
    </source>
</reference>